<evidence type="ECO:0000256" key="1">
    <source>
        <dbReference type="PROSITE-ProRule" id="PRU00023"/>
    </source>
</evidence>
<organism evidence="2 3">
    <name type="scientific">Laccaria amethystina LaAM-08-1</name>
    <dbReference type="NCBI Taxonomy" id="1095629"/>
    <lineage>
        <taxon>Eukaryota</taxon>
        <taxon>Fungi</taxon>
        <taxon>Dikarya</taxon>
        <taxon>Basidiomycota</taxon>
        <taxon>Agaricomycotina</taxon>
        <taxon>Agaricomycetes</taxon>
        <taxon>Agaricomycetidae</taxon>
        <taxon>Agaricales</taxon>
        <taxon>Agaricineae</taxon>
        <taxon>Hydnangiaceae</taxon>
        <taxon>Laccaria</taxon>
    </lineage>
</organism>
<keyword evidence="3" id="KW-1185">Reference proteome</keyword>
<evidence type="ECO:0000313" key="2">
    <source>
        <dbReference type="EMBL" id="KIK00441.1"/>
    </source>
</evidence>
<dbReference type="SMART" id="SM00248">
    <property type="entry name" value="ANK"/>
    <property type="match status" value="1"/>
</dbReference>
<reference evidence="3" key="2">
    <citation type="submission" date="2015-01" db="EMBL/GenBank/DDBJ databases">
        <title>Evolutionary Origins and Diversification of the Mycorrhizal Mutualists.</title>
        <authorList>
            <consortium name="DOE Joint Genome Institute"/>
            <consortium name="Mycorrhizal Genomics Consortium"/>
            <person name="Kohler A."/>
            <person name="Kuo A."/>
            <person name="Nagy L.G."/>
            <person name="Floudas D."/>
            <person name="Copeland A."/>
            <person name="Barry K.W."/>
            <person name="Cichocki N."/>
            <person name="Veneault-Fourrey C."/>
            <person name="LaButti K."/>
            <person name="Lindquist E.A."/>
            <person name="Lipzen A."/>
            <person name="Lundell T."/>
            <person name="Morin E."/>
            <person name="Murat C."/>
            <person name="Riley R."/>
            <person name="Ohm R."/>
            <person name="Sun H."/>
            <person name="Tunlid A."/>
            <person name="Henrissat B."/>
            <person name="Grigoriev I.V."/>
            <person name="Hibbett D.S."/>
            <person name="Martin F."/>
        </authorList>
    </citation>
    <scope>NUCLEOTIDE SEQUENCE [LARGE SCALE GENOMIC DNA]</scope>
    <source>
        <strain evidence="3">LaAM-08-1</strain>
    </source>
</reference>
<reference evidence="2 3" key="1">
    <citation type="submission" date="2014-04" db="EMBL/GenBank/DDBJ databases">
        <authorList>
            <consortium name="DOE Joint Genome Institute"/>
            <person name="Kuo A."/>
            <person name="Kohler A."/>
            <person name="Nagy L.G."/>
            <person name="Floudas D."/>
            <person name="Copeland A."/>
            <person name="Barry K.W."/>
            <person name="Cichocki N."/>
            <person name="Veneault-Fourrey C."/>
            <person name="LaButti K."/>
            <person name="Lindquist E.A."/>
            <person name="Lipzen A."/>
            <person name="Lundell T."/>
            <person name="Morin E."/>
            <person name="Murat C."/>
            <person name="Sun H."/>
            <person name="Tunlid A."/>
            <person name="Henrissat B."/>
            <person name="Grigoriev I.V."/>
            <person name="Hibbett D.S."/>
            <person name="Martin F."/>
            <person name="Nordberg H.P."/>
            <person name="Cantor M.N."/>
            <person name="Hua S.X."/>
        </authorList>
    </citation>
    <scope>NUCLEOTIDE SEQUENCE [LARGE SCALE GENOMIC DNA]</scope>
    <source>
        <strain evidence="2 3">LaAM-08-1</strain>
    </source>
</reference>
<dbReference type="SUPFAM" id="SSF48403">
    <property type="entry name" value="Ankyrin repeat"/>
    <property type="match status" value="1"/>
</dbReference>
<dbReference type="AlphaFoldDB" id="A0A0C9X5Y8"/>
<keyword evidence="1" id="KW-0040">ANK repeat</keyword>
<dbReference type="Gene3D" id="1.25.40.20">
    <property type="entry name" value="Ankyrin repeat-containing domain"/>
    <property type="match status" value="1"/>
</dbReference>
<proteinExistence type="predicted"/>
<gene>
    <name evidence="2" type="ORF">K443DRAFT_679160</name>
</gene>
<dbReference type="STRING" id="1095629.A0A0C9X5Y8"/>
<dbReference type="OrthoDB" id="508139at2759"/>
<sequence length="591" mass="65716">MSATTEIHPNDCHVSFNVQDDDENPHTLKTITVIATHHAHQDPVASIEALKILRRFCKGQFLDVMDEDSDEMHQFSVALFDKFGKVRPWLISEGHRSGTGCWGEELNIGELIYIKDINVNDPYRGKGVGSWILKQFLTSHHVGSSDTVICWPTPSYRSPSPEQWKAIQDRQISFLRKNHFRRIGRTSFFGYSPDPSHPSRNVPADADSENAEAHFTPTVDPASATDKAQAFPLHSALINLPRSEVPNAIKSFHALDPTSIHKKDQDGFTPLYLAAAQGNAPAVGTLLELGAASDLNNDANKEGMTPLERIDETMRSEREFSETLLHQWNGYSAEQLAVQSMLKRALGALPDGMSDEMYAVKKKWGCTCDQCTDGWLSPRMRFRLDYESAVSSDIMRDRAPLFRGREPLDDLLPSQFDSIPKQVRGNMTKTFYFGFINLFKALNIILRNVKKAPTISDVKVLAYRDTSTAFYFEKGGKVEYAIDALVDSTEEASSLIDGTFEELYENENETDDSFRQLPKCANDLEFGLVKRRMGGLLSAGGGISDGPAFGGGFGSMAPGDVALLRSLQVSIAMQQDEEGEGDDDDDSDMDY</sequence>
<protein>
    <submittedName>
        <fullName evidence="2">Uncharacterized protein</fullName>
    </submittedName>
</protein>
<dbReference type="InterPro" id="IPR036770">
    <property type="entry name" value="Ankyrin_rpt-contain_sf"/>
</dbReference>
<evidence type="ECO:0000313" key="3">
    <source>
        <dbReference type="Proteomes" id="UP000054477"/>
    </source>
</evidence>
<feature type="repeat" description="ANK" evidence="1">
    <location>
        <begin position="266"/>
        <end position="298"/>
    </location>
</feature>
<dbReference type="PROSITE" id="PS50088">
    <property type="entry name" value="ANK_REPEAT"/>
    <property type="match status" value="1"/>
</dbReference>
<dbReference type="InterPro" id="IPR002110">
    <property type="entry name" value="Ankyrin_rpt"/>
</dbReference>
<dbReference type="PROSITE" id="PS50297">
    <property type="entry name" value="ANK_REP_REGION"/>
    <property type="match status" value="1"/>
</dbReference>
<dbReference type="Proteomes" id="UP000054477">
    <property type="component" value="Unassembled WGS sequence"/>
</dbReference>
<dbReference type="HOGENOM" id="CLU_461560_0_0_1"/>
<dbReference type="EMBL" id="KN838625">
    <property type="protein sequence ID" value="KIK00441.1"/>
    <property type="molecule type" value="Genomic_DNA"/>
</dbReference>
<name>A0A0C9X5Y8_9AGAR</name>
<accession>A0A0C9X5Y8</accession>